<organism evidence="1 2">
    <name type="scientific">Hahella chejuensis (strain KCTC 2396)</name>
    <dbReference type="NCBI Taxonomy" id="349521"/>
    <lineage>
        <taxon>Bacteria</taxon>
        <taxon>Pseudomonadati</taxon>
        <taxon>Pseudomonadota</taxon>
        <taxon>Gammaproteobacteria</taxon>
        <taxon>Oceanospirillales</taxon>
        <taxon>Hahellaceae</taxon>
        <taxon>Hahella</taxon>
    </lineage>
</organism>
<dbReference type="OrthoDB" id="7593450at2"/>
<proteinExistence type="predicted"/>
<dbReference type="SUPFAM" id="SSF48452">
    <property type="entry name" value="TPR-like"/>
    <property type="match status" value="1"/>
</dbReference>
<dbReference type="eggNOG" id="COG3803">
    <property type="taxonomic scope" value="Bacteria"/>
</dbReference>
<accession>Q2SD13</accession>
<reference evidence="1 2" key="1">
    <citation type="journal article" date="2005" name="Nucleic Acids Res.">
        <title>Genomic blueprint of Hahella chejuensis, a marine microbe producing an algicidal agent.</title>
        <authorList>
            <person name="Jeong H."/>
            <person name="Yim J.H."/>
            <person name="Lee C."/>
            <person name="Choi S.-H."/>
            <person name="Park Y.K."/>
            <person name="Yoon S.H."/>
            <person name="Hur C.-G."/>
            <person name="Kang H.-Y."/>
            <person name="Kim D."/>
            <person name="Lee H.H."/>
            <person name="Park K.H."/>
            <person name="Park S.-H."/>
            <person name="Park H.-S."/>
            <person name="Lee H.K."/>
            <person name="Oh T.K."/>
            <person name="Kim J.F."/>
        </authorList>
    </citation>
    <scope>NUCLEOTIDE SEQUENCE [LARGE SCALE GENOMIC DNA]</scope>
    <source>
        <strain evidence="1 2">KCTC 2396</strain>
    </source>
</reference>
<dbReference type="Pfam" id="PF06041">
    <property type="entry name" value="DUF924"/>
    <property type="match status" value="1"/>
</dbReference>
<dbReference type="HOGENOM" id="CLU_065010_2_0_6"/>
<keyword evidence="2" id="KW-1185">Reference proteome</keyword>
<gene>
    <name evidence="1" type="ordered locus">HCH_04766</name>
</gene>
<dbReference type="AlphaFoldDB" id="Q2SD13"/>
<name>Q2SD13_HAHCH</name>
<dbReference type="RefSeq" id="WP_011398526.1">
    <property type="nucleotide sequence ID" value="NC_007645.1"/>
</dbReference>
<evidence type="ECO:0000313" key="2">
    <source>
        <dbReference type="Proteomes" id="UP000000238"/>
    </source>
</evidence>
<dbReference type="Proteomes" id="UP000000238">
    <property type="component" value="Chromosome"/>
</dbReference>
<dbReference type="InterPro" id="IPR010323">
    <property type="entry name" value="DUF924"/>
</dbReference>
<dbReference type="InterPro" id="IPR011990">
    <property type="entry name" value="TPR-like_helical_dom_sf"/>
</dbReference>
<evidence type="ECO:0000313" key="1">
    <source>
        <dbReference type="EMBL" id="ABC31461.1"/>
    </source>
</evidence>
<sequence length="201" mass="23390">MWSDSEILRYWFGELDENGLPSQEILRRWFADARSYDREIRRRFLTTVVLASEQGLQHWRDSSDGVLALILLQDVFPRYIFRGGAMAFEQDREARKTAREGLDKALDVRLEPVHRIFFYMPLIHSEKVSDQEESVALYQQLAATCEAGPLRDFVSGFASKAETNQDVIRQFGRFPHRNKILKRASRPEEVEFLASCPAVYD</sequence>
<dbReference type="Gene3D" id="1.25.40.10">
    <property type="entry name" value="Tetratricopeptide repeat domain"/>
    <property type="match status" value="1"/>
</dbReference>
<dbReference type="Gene3D" id="1.20.58.320">
    <property type="entry name" value="TPR-like"/>
    <property type="match status" value="1"/>
</dbReference>
<dbReference type="STRING" id="349521.HCH_04766"/>
<dbReference type="EMBL" id="CP000155">
    <property type="protein sequence ID" value="ABC31461.1"/>
    <property type="molecule type" value="Genomic_DNA"/>
</dbReference>
<dbReference type="KEGG" id="hch:HCH_04766"/>
<protein>
    <submittedName>
        <fullName evidence="1">Uncharacterized protein conserved in bacteria</fullName>
    </submittedName>
</protein>